<comment type="caution">
    <text evidence="2">The sequence shown here is derived from an EMBL/GenBank/DDBJ whole genome shotgun (WGS) entry which is preliminary data.</text>
</comment>
<protein>
    <submittedName>
        <fullName evidence="2">Uncharacterized protein</fullName>
    </submittedName>
</protein>
<evidence type="ECO:0000313" key="2">
    <source>
        <dbReference type="EMBL" id="GGG65001.1"/>
    </source>
</evidence>
<dbReference type="Gene3D" id="3.40.630.10">
    <property type="entry name" value="Zn peptidases"/>
    <property type="match status" value="1"/>
</dbReference>
<dbReference type="AlphaFoldDB" id="A0A8J2ZHJ3"/>
<reference evidence="2" key="1">
    <citation type="journal article" date="2014" name="Int. J. Syst. Evol. Microbiol.">
        <title>Complete genome sequence of Corynebacterium casei LMG S-19264T (=DSM 44701T), isolated from a smear-ripened cheese.</title>
        <authorList>
            <consortium name="US DOE Joint Genome Institute (JGI-PGF)"/>
            <person name="Walter F."/>
            <person name="Albersmeier A."/>
            <person name="Kalinowski J."/>
            <person name="Ruckert C."/>
        </authorList>
    </citation>
    <scope>NUCLEOTIDE SEQUENCE</scope>
    <source>
        <strain evidence="2">CGMCC 1.15762</strain>
    </source>
</reference>
<dbReference type="Proteomes" id="UP000617145">
    <property type="component" value="Unassembled WGS sequence"/>
</dbReference>
<proteinExistence type="predicted"/>
<sequence>MLAAHGYGPDAQARHGLELGQMCQQVSIGSPVEITMSGTVRTLDETVRNCIEARMGTIAQHIAQAHDTEARLDDIRLYPATANEAAATAHAASAGPTRWAPPCPRPSRATISPSSRTCAPVR</sequence>
<organism evidence="2 3">
    <name type="scientific">Salipiger pallidus</name>
    <dbReference type="NCBI Taxonomy" id="1775170"/>
    <lineage>
        <taxon>Bacteria</taxon>
        <taxon>Pseudomonadati</taxon>
        <taxon>Pseudomonadota</taxon>
        <taxon>Alphaproteobacteria</taxon>
        <taxon>Rhodobacterales</taxon>
        <taxon>Roseobacteraceae</taxon>
        <taxon>Salipiger</taxon>
    </lineage>
</organism>
<name>A0A8J2ZHJ3_9RHOB</name>
<feature type="region of interest" description="Disordered" evidence="1">
    <location>
        <begin position="88"/>
        <end position="122"/>
    </location>
</feature>
<dbReference type="SUPFAM" id="SSF55031">
    <property type="entry name" value="Bacterial exopeptidase dimerisation domain"/>
    <property type="match status" value="1"/>
</dbReference>
<dbReference type="InterPro" id="IPR036264">
    <property type="entry name" value="Bact_exopeptidase_dim_dom"/>
</dbReference>
<keyword evidence="3" id="KW-1185">Reference proteome</keyword>
<dbReference type="Gene3D" id="3.30.70.360">
    <property type="match status" value="1"/>
</dbReference>
<evidence type="ECO:0000313" key="3">
    <source>
        <dbReference type="Proteomes" id="UP000617145"/>
    </source>
</evidence>
<gene>
    <name evidence="2" type="ORF">GCM10011415_09670</name>
</gene>
<evidence type="ECO:0000256" key="1">
    <source>
        <dbReference type="SAM" id="MobiDB-lite"/>
    </source>
</evidence>
<feature type="compositionally biased region" description="Polar residues" evidence="1">
    <location>
        <begin position="109"/>
        <end position="122"/>
    </location>
</feature>
<dbReference type="EMBL" id="BMJV01000001">
    <property type="protein sequence ID" value="GGG65001.1"/>
    <property type="molecule type" value="Genomic_DNA"/>
</dbReference>
<reference evidence="2" key="2">
    <citation type="submission" date="2020-09" db="EMBL/GenBank/DDBJ databases">
        <authorList>
            <person name="Sun Q."/>
            <person name="Zhou Y."/>
        </authorList>
    </citation>
    <scope>NUCLEOTIDE SEQUENCE</scope>
    <source>
        <strain evidence="2">CGMCC 1.15762</strain>
    </source>
</reference>
<accession>A0A8J2ZHJ3</accession>